<dbReference type="KEGG" id="glj:GKIL_3383"/>
<evidence type="ECO:0000256" key="1">
    <source>
        <dbReference type="ARBA" id="ARBA00022729"/>
    </source>
</evidence>
<dbReference type="PROSITE" id="PS51470">
    <property type="entry name" value="FG_GAP"/>
    <property type="match status" value="2"/>
</dbReference>
<dbReference type="Gene3D" id="2.130.10.130">
    <property type="entry name" value="Integrin alpha, N-terminal"/>
    <property type="match status" value="2"/>
</dbReference>
<dbReference type="InterPro" id="IPR028994">
    <property type="entry name" value="Integrin_alpha_N"/>
</dbReference>
<dbReference type="STRING" id="1183438.GKIL_3383"/>
<dbReference type="AlphaFoldDB" id="U5QPS6"/>
<evidence type="ECO:0000256" key="3">
    <source>
        <dbReference type="ARBA" id="ARBA00022801"/>
    </source>
</evidence>
<evidence type="ECO:0000256" key="2">
    <source>
        <dbReference type="ARBA" id="ARBA00022737"/>
    </source>
</evidence>
<dbReference type="Pfam" id="PF01839">
    <property type="entry name" value="FG-GAP"/>
    <property type="match status" value="2"/>
</dbReference>
<dbReference type="SMART" id="SM00191">
    <property type="entry name" value="Int_alpha"/>
    <property type="match status" value="3"/>
</dbReference>
<proteinExistence type="predicted"/>
<dbReference type="eggNOG" id="COG2931">
    <property type="taxonomic scope" value="Bacteria"/>
</dbReference>
<name>U5QPS6_GLOK1</name>
<organism evidence="5 6">
    <name type="scientific">Gloeobacter kilaueensis (strain ATCC BAA-2537 / CCAP 1431/1 / ULC 316 / JS1)</name>
    <dbReference type="NCBI Taxonomy" id="1183438"/>
    <lineage>
        <taxon>Bacteria</taxon>
        <taxon>Bacillati</taxon>
        <taxon>Cyanobacteriota</taxon>
        <taxon>Cyanophyceae</taxon>
        <taxon>Gloeobacterales</taxon>
        <taxon>Gloeobacteraceae</taxon>
        <taxon>Gloeobacter</taxon>
    </lineage>
</organism>
<dbReference type="Proteomes" id="UP000017396">
    <property type="component" value="Chromosome"/>
</dbReference>
<reference evidence="5 6" key="1">
    <citation type="journal article" date="2013" name="PLoS ONE">
        <title>Cultivation and Complete Genome Sequencing of Gloeobacter kilaueensis sp. nov., from a Lava Cave in Kilauea Caldera, Hawai'i.</title>
        <authorList>
            <person name="Saw J.H."/>
            <person name="Schatz M."/>
            <person name="Brown M.V."/>
            <person name="Kunkel D.D."/>
            <person name="Foster J.S."/>
            <person name="Shick H."/>
            <person name="Christensen S."/>
            <person name="Hou S."/>
            <person name="Wan X."/>
            <person name="Donachie S.P."/>
        </authorList>
    </citation>
    <scope>NUCLEOTIDE SEQUENCE [LARGE SCALE GENOMIC DNA]</scope>
    <source>
        <strain evidence="6">JS</strain>
    </source>
</reference>
<keyword evidence="1" id="KW-0732">Signal</keyword>
<keyword evidence="4" id="KW-0325">Glycoprotein</keyword>
<protein>
    <submittedName>
        <fullName evidence="5">FG-GAP repeat-containing protein</fullName>
    </submittedName>
</protein>
<dbReference type="InterPro" id="IPR013519">
    <property type="entry name" value="Int_alpha_beta-p"/>
</dbReference>
<gene>
    <name evidence="5" type="ORF">GKIL_3383</name>
</gene>
<keyword evidence="6" id="KW-1185">Reference proteome</keyword>
<dbReference type="PANTHER" id="PTHR23221:SF7">
    <property type="entry name" value="PHOSPHATIDYLINOSITOL-GLYCAN-SPECIFIC PHOSPHOLIPASE D"/>
    <property type="match status" value="1"/>
</dbReference>
<evidence type="ECO:0000313" key="6">
    <source>
        <dbReference type="Proteomes" id="UP000017396"/>
    </source>
</evidence>
<dbReference type="PATRIC" id="fig|1183438.3.peg.3320"/>
<dbReference type="HOGENOM" id="CLU_975784_0_0_3"/>
<accession>U5QPS6</accession>
<evidence type="ECO:0000313" key="5">
    <source>
        <dbReference type="EMBL" id="AGY59629.1"/>
    </source>
</evidence>
<dbReference type="PANTHER" id="PTHR23221">
    <property type="entry name" value="GLYCOSYLPHOSPHATIDYLINOSITOL PHOSPHOLIPASE D"/>
    <property type="match status" value="1"/>
</dbReference>
<dbReference type="InterPro" id="IPR013517">
    <property type="entry name" value="FG-GAP"/>
</dbReference>
<dbReference type="GO" id="GO:0016787">
    <property type="term" value="F:hydrolase activity"/>
    <property type="evidence" value="ECO:0007669"/>
    <property type="project" value="UniProtKB-KW"/>
</dbReference>
<sequence>MSFLPSPPSYWDVPAKSRYRSGRRQRWLSVSIGVGWLLSTMLLPLDTEALRAEAQVVTPTRGAGFVIIGSLMFDESGNSVSDAGDVNGDGLADVIVGAFTAAPNGQSSAGRSYVVFGKHSHLPVALSVIESGSSPDGFVINGSNEGDASGLSVSGAGDVNGDGLADVIVGAFTAAPNAKVNAGRSYVVFGKRKRQPVELSAIESGSSPDGFVINGSNGQDLSGQSVSGAGDINGDGLADVIVGAPGAYGNGLQGAAGRSYVVFGKRSIQPVELANLETARPSPSP</sequence>
<keyword evidence="3" id="KW-0378">Hydrolase</keyword>
<dbReference type="SUPFAM" id="SSF69318">
    <property type="entry name" value="Integrin alpha N-terminal domain"/>
    <property type="match status" value="1"/>
</dbReference>
<keyword evidence="2" id="KW-0677">Repeat</keyword>
<dbReference type="OrthoDB" id="462884at2"/>
<dbReference type="EMBL" id="CP003587">
    <property type="protein sequence ID" value="AGY59629.1"/>
    <property type="molecule type" value="Genomic_DNA"/>
</dbReference>
<evidence type="ECO:0000256" key="4">
    <source>
        <dbReference type="ARBA" id="ARBA00023180"/>
    </source>
</evidence>